<dbReference type="FunFam" id="3.30.40.10:FF:000150">
    <property type="entry name" value="Inactive histone-lysine N-methyltransferase 2E"/>
    <property type="match status" value="1"/>
</dbReference>
<dbReference type="PROSITE" id="PS01359">
    <property type="entry name" value="ZF_PHD_1"/>
    <property type="match status" value="1"/>
</dbReference>
<evidence type="ECO:0000259" key="7">
    <source>
        <dbReference type="PROSITE" id="PS50016"/>
    </source>
</evidence>
<feature type="domain" description="PHD-type" evidence="7">
    <location>
        <begin position="58"/>
        <end position="106"/>
    </location>
</feature>
<dbReference type="KEGG" id="snh:120049122"/>
<dbReference type="GO" id="GO:0006355">
    <property type="term" value="P:regulation of DNA-templated transcription"/>
    <property type="evidence" value="ECO:0007669"/>
    <property type="project" value="TreeGrafter"/>
</dbReference>
<evidence type="ECO:0000256" key="5">
    <source>
        <dbReference type="PROSITE-ProRule" id="PRU00146"/>
    </source>
</evidence>
<dbReference type="InterPro" id="IPR019786">
    <property type="entry name" value="Zinc_finger_PHD-type_CS"/>
</dbReference>
<evidence type="ECO:0000256" key="3">
    <source>
        <dbReference type="ARBA" id="ARBA00022833"/>
    </source>
</evidence>
<reference evidence="9" key="1">
    <citation type="submission" date="2025-08" db="UniProtKB">
        <authorList>
            <consortium name="RefSeq"/>
        </authorList>
    </citation>
    <scope>IDENTIFICATION</scope>
    <source>
        <tissue evidence="9">White muscle</tissue>
    </source>
</reference>
<sequence>MRDHNYGARPPPTPPASPPPSMLIRPGEGLFVPGGLQDEASRGTTLSTSEDGSYGADITRCICGFTHDDGYMICCDKCSVWQHIDCMGIDRQHIPETYLCERCQPRILDRDRAIVLQTRKRENMSGEWRDGEIYTYLFQSLPVRCSKQLSDQMAV</sequence>
<keyword evidence="2 5" id="KW-0863">Zinc-finger</keyword>
<proteinExistence type="predicted"/>
<dbReference type="PROSITE" id="PS50016">
    <property type="entry name" value="ZF_PHD_2"/>
    <property type="match status" value="1"/>
</dbReference>
<keyword evidence="3" id="KW-0862">Zinc</keyword>
<dbReference type="AlphaFoldDB" id="A0A8U0QXE2"/>
<dbReference type="PANTHER" id="PTHR46462:SF2">
    <property type="entry name" value="INACTIVE HISTONE-LYSINE N-METHYLTRANSFERASE 2E"/>
    <property type="match status" value="1"/>
</dbReference>
<dbReference type="Gene3D" id="3.30.40.10">
    <property type="entry name" value="Zinc/RING finger domain, C3HC4 (zinc finger)"/>
    <property type="match status" value="1"/>
</dbReference>
<evidence type="ECO:0000313" key="8">
    <source>
        <dbReference type="Proteomes" id="UP000808372"/>
    </source>
</evidence>
<organism evidence="8 9">
    <name type="scientific">Salvelinus namaycush</name>
    <name type="common">Lake trout</name>
    <name type="synonym">Salmo namaycush</name>
    <dbReference type="NCBI Taxonomy" id="8040"/>
    <lineage>
        <taxon>Eukaryota</taxon>
        <taxon>Metazoa</taxon>
        <taxon>Chordata</taxon>
        <taxon>Craniata</taxon>
        <taxon>Vertebrata</taxon>
        <taxon>Euteleostomi</taxon>
        <taxon>Actinopterygii</taxon>
        <taxon>Neopterygii</taxon>
        <taxon>Teleostei</taxon>
        <taxon>Protacanthopterygii</taxon>
        <taxon>Salmoniformes</taxon>
        <taxon>Salmonidae</taxon>
        <taxon>Salmoninae</taxon>
        <taxon>Salvelinus</taxon>
    </lineage>
</organism>
<dbReference type="GO" id="GO:0034967">
    <property type="term" value="C:Set3 complex"/>
    <property type="evidence" value="ECO:0007669"/>
    <property type="project" value="TreeGrafter"/>
</dbReference>
<keyword evidence="8" id="KW-1185">Reference proteome</keyword>
<name>A0A8U0QXE2_SALNM</name>
<dbReference type="SMART" id="SM00249">
    <property type="entry name" value="PHD"/>
    <property type="match status" value="1"/>
</dbReference>
<evidence type="ECO:0000256" key="2">
    <source>
        <dbReference type="ARBA" id="ARBA00022771"/>
    </source>
</evidence>
<keyword evidence="1" id="KW-0479">Metal-binding</keyword>
<dbReference type="GO" id="GO:0070210">
    <property type="term" value="C:Rpd3L-Expanded complex"/>
    <property type="evidence" value="ECO:0007669"/>
    <property type="project" value="TreeGrafter"/>
</dbReference>
<dbReference type="GeneID" id="120049122"/>
<keyword evidence="4" id="KW-0156">Chromatin regulator</keyword>
<evidence type="ECO:0000256" key="6">
    <source>
        <dbReference type="SAM" id="MobiDB-lite"/>
    </source>
</evidence>
<evidence type="ECO:0000256" key="4">
    <source>
        <dbReference type="ARBA" id="ARBA00022853"/>
    </source>
</evidence>
<feature type="region of interest" description="Disordered" evidence="6">
    <location>
        <begin position="1"/>
        <end position="50"/>
    </location>
</feature>
<dbReference type="GO" id="GO:0006325">
    <property type="term" value="P:chromatin organization"/>
    <property type="evidence" value="ECO:0007669"/>
    <property type="project" value="UniProtKB-KW"/>
</dbReference>
<dbReference type="Pfam" id="PF20826">
    <property type="entry name" value="PHD_5"/>
    <property type="match status" value="1"/>
</dbReference>
<protein>
    <submittedName>
        <fullName evidence="9">Inactive histone-lysine N-methyltransferase 2E-like</fullName>
    </submittedName>
</protein>
<dbReference type="InterPro" id="IPR019787">
    <property type="entry name" value="Znf_PHD-finger"/>
</dbReference>
<dbReference type="CDD" id="cd15550">
    <property type="entry name" value="PHD_MLL5"/>
    <property type="match status" value="1"/>
</dbReference>
<dbReference type="InterPro" id="IPR001965">
    <property type="entry name" value="Znf_PHD"/>
</dbReference>
<dbReference type="InterPro" id="IPR011011">
    <property type="entry name" value="Znf_FYVE_PHD"/>
</dbReference>
<dbReference type="RefSeq" id="XP_038851290.1">
    <property type="nucleotide sequence ID" value="XM_038995362.1"/>
</dbReference>
<accession>A0A8U0QXE2</accession>
<dbReference type="Proteomes" id="UP000808372">
    <property type="component" value="Chromosome 6"/>
</dbReference>
<dbReference type="SUPFAM" id="SSF57903">
    <property type="entry name" value="FYVE/PHD zinc finger"/>
    <property type="match status" value="1"/>
</dbReference>
<gene>
    <name evidence="9" type="primary">LOC120049122</name>
</gene>
<dbReference type="InterPro" id="IPR013083">
    <property type="entry name" value="Znf_RING/FYVE/PHD"/>
</dbReference>
<dbReference type="GO" id="GO:0008270">
    <property type="term" value="F:zinc ion binding"/>
    <property type="evidence" value="ECO:0007669"/>
    <property type="project" value="UniProtKB-KW"/>
</dbReference>
<dbReference type="PANTHER" id="PTHR46462">
    <property type="entry name" value="UPSET, ISOFORM A"/>
    <property type="match status" value="1"/>
</dbReference>
<evidence type="ECO:0000313" key="9">
    <source>
        <dbReference type="RefSeq" id="XP_038851290.1"/>
    </source>
</evidence>
<evidence type="ECO:0000256" key="1">
    <source>
        <dbReference type="ARBA" id="ARBA00022723"/>
    </source>
</evidence>
<feature type="compositionally biased region" description="Pro residues" evidence="6">
    <location>
        <begin position="9"/>
        <end position="21"/>
    </location>
</feature>